<gene>
    <name evidence="11" type="ORF">IAB03_04275</name>
</gene>
<feature type="transmembrane region" description="Helical" evidence="10">
    <location>
        <begin position="244"/>
        <end position="277"/>
    </location>
</feature>
<dbReference type="GO" id="GO:0016746">
    <property type="term" value="F:acyltransferase activity"/>
    <property type="evidence" value="ECO:0007669"/>
    <property type="project" value="UniProtKB-KW"/>
</dbReference>
<dbReference type="Proteomes" id="UP000824112">
    <property type="component" value="Unassembled WGS sequence"/>
</dbReference>
<evidence type="ECO:0000313" key="11">
    <source>
        <dbReference type="EMBL" id="HIU55010.1"/>
    </source>
</evidence>
<dbReference type="PANTHER" id="PTHR13285:SF23">
    <property type="entry name" value="TEICHOIC ACID D-ALANYLTRANSFERASE"/>
    <property type="match status" value="1"/>
</dbReference>
<protein>
    <submittedName>
        <fullName evidence="11">MBOAT family protein</fullName>
    </submittedName>
</protein>
<dbReference type="EMBL" id="DVNA01000102">
    <property type="protein sequence ID" value="HIU55010.1"/>
    <property type="molecule type" value="Genomic_DNA"/>
</dbReference>
<feature type="transmembrane region" description="Helical" evidence="10">
    <location>
        <begin position="43"/>
        <end position="69"/>
    </location>
</feature>
<reference evidence="11" key="2">
    <citation type="journal article" date="2021" name="PeerJ">
        <title>Extensive microbial diversity within the chicken gut microbiome revealed by metagenomics and culture.</title>
        <authorList>
            <person name="Gilroy R."/>
            <person name="Ravi A."/>
            <person name="Getino M."/>
            <person name="Pursley I."/>
            <person name="Horton D.L."/>
            <person name="Alikhan N.F."/>
            <person name="Baker D."/>
            <person name="Gharbi K."/>
            <person name="Hall N."/>
            <person name="Watson M."/>
            <person name="Adriaenssens E.M."/>
            <person name="Foster-Nyarko E."/>
            <person name="Jarju S."/>
            <person name="Secka A."/>
            <person name="Antonio M."/>
            <person name="Oren A."/>
            <person name="Chaudhuri R.R."/>
            <person name="La Ragione R."/>
            <person name="Hildebrand F."/>
            <person name="Pallen M.J."/>
        </authorList>
    </citation>
    <scope>NUCLEOTIDE SEQUENCE</scope>
    <source>
        <strain evidence="11">CHK158-818</strain>
    </source>
</reference>
<keyword evidence="6 10" id="KW-1133">Transmembrane helix</keyword>
<evidence type="ECO:0000256" key="2">
    <source>
        <dbReference type="ARBA" id="ARBA00010323"/>
    </source>
</evidence>
<evidence type="ECO:0000313" key="12">
    <source>
        <dbReference type="Proteomes" id="UP000824112"/>
    </source>
</evidence>
<feature type="transmembrane region" description="Helical" evidence="10">
    <location>
        <begin position="458"/>
        <end position="476"/>
    </location>
</feature>
<dbReference type="GO" id="GO:0005886">
    <property type="term" value="C:plasma membrane"/>
    <property type="evidence" value="ECO:0007669"/>
    <property type="project" value="UniProtKB-SubCell"/>
</dbReference>
<evidence type="ECO:0000256" key="7">
    <source>
        <dbReference type="ARBA" id="ARBA00023136"/>
    </source>
</evidence>
<keyword evidence="4 9" id="KW-0808">Transferase</keyword>
<proteinExistence type="inferred from homology"/>
<comment type="caution">
    <text evidence="11">The sequence shown here is derived from an EMBL/GenBank/DDBJ whole genome shotgun (WGS) entry which is preliminary data.</text>
</comment>
<feature type="transmembrane region" description="Helical" evidence="10">
    <location>
        <begin position="7"/>
        <end position="23"/>
    </location>
</feature>
<dbReference type="PIRSF" id="PIRSF016636">
    <property type="entry name" value="AlgI_DltB"/>
    <property type="match status" value="1"/>
</dbReference>
<feature type="transmembrane region" description="Helical" evidence="10">
    <location>
        <begin position="90"/>
        <end position="109"/>
    </location>
</feature>
<comment type="similarity">
    <text evidence="2 9">Belongs to the membrane-bound acyltransferase family.</text>
</comment>
<evidence type="ECO:0000256" key="3">
    <source>
        <dbReference type="ARBA" id="ARBA00022475"/>
    </source>
</evidence>
<dbReference type="InterPro" id="IPR028362">
    <property type="entry name" value="AlgI"/>
</dbReference>
<dbReference type="Pfam" id="PF03062">
    <property type="entry name" value="MBOAT"/>
    <property type="match status" value="1"/>
</dbReference>
<keyword evidence="5 10" id="KW-0812">Transmembrane</keyword>
<feature type="transmembrane region" description="Helical" evidence="10">
    <location>
        <begin position="205"/>
        <end position="224"/>
    </location>
</feature>
<feature type="transmembrane region" description="Helical" evidence="10">
    <location>
        <begin position="427"/>
        <end position="446"/>
    </location>
</feature>
<evidence type="ECO:0000256" key="5">
    <source>
        <dbReference type="ARBA" id="ARBA00022692"/>
    </source>
</evidence>
<name>A0A9D1SCG0_9BACT</name>
<keyword evidence="7 9" id="KW-0472">Membrane</keyword>
<sequence length="484" mass="55725">MVFSSHLFIFWFLPLTLIFYYFLKKRWRNGWLTLVSYLFYGWANPLFVLLMFLSTCIDYFCGLALMDFPKKGVTPPLLVRGGERTKKQKWAVALSVIANLSLLSFFKYANFGIENWNALVQQFLSDDSWLLPSLHIVLPLGISFYTFQSMSYAIDVYRGDARGITSFVDFACYVSMYPQLVAGPIIRFQEVAKQLRNREHTLDKFARGISFFVLGAAQKILLANPAGMVADWSFDTPDRLPLDAWFGLIAYSFQIFFDFAGYSNMAIGLGLMIGFTFPKNFDFPYKSLSITEFWRRWHISLSSWLRDYLYIPLGGNRKGTGHTYINLMLVMLLGGLWHGASWNFLIWGAIHGCFLVTERWIKERQLVSIKWPVYIKWGYTYLVVIIAWVFFRAPSLSAATDYLSSLIGTNNTAETSQMISAILYTPYHLLSLTIGAVVIALAPGAYRWTRELTTPKWIILLLLFTISIMALTTQSYNPFIYFIF</sequence>
<dbReference type="PIRSF" id="PIRSF500217">
    <property type="entry name" value="AlgI"/>
    <property type="match status" value="1"/>
</dbReference>
<dbReference type="AlphaFoldDB" id="A0A9D1SCG0"/>
<evidence type="ECO:0000256" key="1">
    <source>
        <dbReference type="ARBA" id="ARBA00004651"/>
    </source>
</evidence>
<evidence type="ECO:0000256" key="6">
    <source>
        <dbReference type="ARBA" id="ARBA00022989"/>
    </source>
</evidence>
<keyword evidence="8 9" id="KW-0012">Acyltransferase</keyword>
<comment type="subcellular location">
    <subcellularLocation>
        <location evidence="1">Cell membrane</location>
        <topology evidence="1">Multi-pass membrane protein</topology>
    </subcellularLocation>
</comment>
<dbReference type="PANTHER" id="PTHR13285">
    <property type="entry name" value="ACYLTRANSFERASE"/>
    <property type="match status" value="1"/>
</dbReference>
<dbReference type="InterPro" id="IPR051085">
    <property type="entry name" value="MB_O-acyltransferase"/>
</dbReference>
<feature type="transmembrane region" description="Helical" evidence="10">
    <location>
        <begin position="321"/>
        <end position="338"/>
    </location>
</feature>
<evidence type="ECO:0000256" key="4">
    <source>
        <dbReference type="ARBA" id="ARBA00022679"/>
    </source>
</evidence>
<evidence type="ECO:0000256" key="8">
    <source>
        <dbReference type="ARBA" id="ARBA00023315"/>
    </source>
</evidence>
<evidence type="ECO:0000256" key="9">
    <source>
        <dbReference type="PIRNR" id="PIRNR016636"/>
    </source>
</evidence>
<accession>A0A9D1SCG0</accession>
<feature type="transmembrane region" description="Helical" evidence="10">
    <location>
        <begin position="373"/>
        <end position="391"/>
    </location>
</feature>
<reference evidence="11" key="1">
    <citation type="submission" date="2020-10" db="EMBL/GenBank/DDBJ databases">
        <authorList>
            <person name="Gilroy R."/>
        </authorList>
    </citation>
    <scope>NUCLEOTIDE SEQUENCE</scope>
    <source>
        <strain evidence="11">CHK158-818</strain>
    </source>
</reference>
<dbReference type="InterPro" id="IPR024194">
    <property type="entry name" value="Ac/AlaTfrase_AlgI/DltB"/>
</dbReference>
<organism evidence="11 12">
    <name type="scientific">Candidatus Gallibacteroides avistercoris</name>
    <dbReference type="NCBI Taxonomy" id="2840833"/>
    <lineage>
        <taxon>Bacteria</taxon>
        <taxon>Pseudomonadati</taxon>
        <taxon>Bacteroidota</taxon>
        <taxon>Bacteroidia</taxon>
        <taxon>Bacteroidales</taxon>
        <taxon>Bacteroidaceae</taxon>
        <taxon>Bacteroidaceae incertae sedis</taxon>
        <taxon>Candidatus Gallibacteroides</taxon>
    </lineage>
</organism>
<keyword evidence="3 9" id="KW-1003">Cell membrane</keyword>
<feature type="transmembrane region" description="Helical" evidence="10">
    <location>
        <begin position="129"/>
        <end position="147"/>
    </location>
</feature>
<dbReference type="InterPro" id="IPR004299">
    <property type="entry name" value="MBOAT_fam"/>
</dbReference>
<evidence type="ECO:0000256" key="10">
    <source>
        <dbReference type="SAM" id="Phobius"/>
    </source>
</evidence>
<dbReference type="GO" id="GO:0042121">
    <property type="term" value="P:alginic acid biosynthetic process"/>
    <property type="evidence" value="ECO:0007669"/>
    <property type="project" value="InterPro"/>
</dbReference>